<feature type="domain" description="WHIM1" evidence="5">
    <location>
        <begin position="127"/>
        <end position="157"/>
    </location>
</feature>
<evidence type="ECO:0000313" key="7">
    <source>
        <dbReference type="Proteomes" id="UP001162029"/>
    </source>
</evidence>
<keyword evidence="7" id="KW-1185">Reference proteome</keyword>
<organism evidence="6 7">
    <name type="scientific">Peronospora destructor</name>
    <dbReference type="NCBI Taxonomy" id="86335"/>
    <lineage>
        <taxon>Eukaryota</taxon>
        <taxon>Sar</taxon>
        <taxon>Stramenopiles</taxon>
        <taxon>Oomycota</taxon>
        <taxon>Peronosporomycetes</taxon>
        <taxon>Peronosporales</taxon>
        <taxon>Peronosporaceae</taxon>
        <taxon>Peronospora</taxon>
    </lineage>
</organism>
<evidence type="ECO:0000256" key="3">
    <source>
        <dbReference type="SAM" id="MobiDB-lite"/>
    </source>
</evidence>
<keyword evidence="2" id="KW-0539">Nucleus</keyword>
<dbReference type="GO" id="GO:0031213">
    <property type="term" value="C:RSF complex"/>
    <property type="evidence" value="ECO:0007669"/>
    <property type="project" value="InterPro"/>
</dbReference>
<evidence type="ECO:0000259" key="5">
    <source>
        <dbReference type="Pfam" id="PF15612"/>
    </source>
</evidence>
<dbReference type="InterPro" id="IPR028942">
    <property type="entry name" value="WHIM1_dom"/>
</dbReference>
<feature type="compositionally biased region" description="Basic and acidic residues" evidence="3">
    <location>
        <begin position="419"/>
        <end position="428"/>
    </location>
</feature>
<dbReference type="AlphaFoldDB" id="A0AAV0VED5"/>
<protein>
    <submittedName>
        <fullName evidence="6">Uncharacterized protein</fullName>
    </submittedName>
</protein>
<name>A0AAV0VED5_9STRA</name>
<evidence type="ECO:0000259" key="4">
    <source>
        <dbReference type="Pfam" id="PF02791"/>
    </source>
</evidence>
<feature type="region of interest" description="Disordered" evidence="3">
    <location>
        <begin position="391"/>
        <end position="428"/>
    </location>
</feature>
<sequence>MSSSSSSGFSDEDTEASTLSVAAPSASQLSNVMELAQIGSFCATFRKPLHLPSFSRTELQEALLGASSGDTTHMELLAELHFKLAREHPTAKMEKMVQDWEKTLARKLQDNWRKEFTANPMGGGVAYRDLTVFERVSILNALCHWKLDTCTEIHNYIAMLQKENNDEAFASLRTGEYGTDDKGVSYWYFGDECWVYAEDKPRWQLEERKPSYLVEFASAERIRLSINFDPDHNSSAPPLRLPLPALHSDEIKQEKKEKVPTGEVKDEKQKVLGAKIKDDVHSSEAVKLENEQLTVTLVKTEKEEASSSSVVEAASIYRKRNTADVKDVTAETPTFRRSDIGVLSGSSEQKNWKESGVLCTGLLLSNERYGEGLSAAEGAANVNLAQIIAAKDPASGTNLPQSAAKARDHGEILSSNNDKMNKCEKREN</sequence>
<dbReference type="PANTHER" id="PTHR14296">
    <property type="entry name" value="REMODELING AND SPACING FACTOR 1"/>
    <property type="match status" value="1"/>
</dbReference>
<dbReference type="InterPro" id="IPR028938">
    <property type="entry name" value="Rsf1-like"/>
</dbReference>
<proteinExistence type="predicted"/>
<evidence type="ECO:0000256" key="1">
    <source>
        <dbReference type="ARBA" id="ARBA00004123"/>
    </source>
</evidence>
<dbReference type="PANTHER" id="PTHR14296:SF3">
    <property type="entry name" value="DIKAR, ISOFORM F"/>
    <property type="match status" value="1"/>
</dbReference>
<feature type="domain" description="DDT" evidence="4">
    <location>
        <begin position="31"/>
        <end position="84"/>
    </location>
</feature>
<accession>A0AAV0VED5</accession>
<dbReference type="InterPro" id="IPR018501">
    <property type="entry name" value="DDT_dom"/>
</dbReference>
<dbReference type="Pfam" id="PF02791">
    <property type="entry name" value="DDT"/>
    <property type="match status" value="1"/>
</dbReference>
<dbReference type="GO" id="GO:0006355">
    <property type="term" value="P:regulation of DNA-templated transcription"/>
    <property type="evidence" value="ECO:0007669"/>
    <property type="project" value="InterPro"/>
</dbReference>
<gene>
    <name evidence="6" type="ORF">PDE001_LOCUS12347</name>
</gene>
<evidence type="ECO:0000256" key="2">
    <source>
        <dbReference type="ARBA" id="ARBA00023242"/>
    </source>
</evidence>
<dbReference type="EMBL" id="CANTFM010002693">
    <property type="protein sequence ID" value="CAI5747446.1"/>
    <property type="molecule type" value="Genomic_DNA"/>
</dbReference>
<dbReference type="Pfam" id="PF15612">
    <property type="entry name" value="WHIM1"/>
    <property type="match status" value="1"/>
</dbReference>
<comment type="subcellular location">
    <subcellularLocation>
        <location evidence="1">Nucleus</location>
    </subcellularLocation>
</comment>
<evidence type="ECO:0000313" key="6">
    <source>
        <dbReference type="EMBL" id="CAI5747446.1"/>
    </source>
</evidence>
<reference evidence="6" key="1">
    <citation type="submission" date="2022-12" db="EMBL/GenBank/DDBJ databases">
        <authorList>
            <person name="Webb A."/>
        </authorList>
    </citation>
    <scope>NUCLEOTIDE SEQUENCE</scope>
    <source>
        <strain evidence="6">Pd1</strain>
    </source>
</reference>
<dbReference type="Proteomes" id="UP001162029">
    <property type="component" value="Unassembled WGS sequence"/>
</dbReference>
<comment type="caution">
    <text evidence="6">The sequence shown here is derived from an EMBL/GenBank/DDBJ whole genome shotgun (WGS) entry which is preliminary data.</text>
</comment>